<evidence type="ECO:0000313" key="2">
    <source>
        <dbReference type="Proteomes" id="UP001212997"/>
    </source>
</evidence>
<organism evidence="1 2">
    <name type="scientific">Meripilus lineatus</name>
    <dbReference type="NCBI Taxonomy" id="2056292"/>
    <lineage>
        <taxon>Eukaryota</taxon>
        <taxon>Fungi</taxon>
        <taxon>Dikarya</taxon>
        <taxon>Basidiomycota</taxon>
        <taxon>Agaricomycotina</taxon>
        <taxon>Agaricomycetes</taxon>
        <taxon>Polyporales</taxon>
        <taxon>Meripilaceae</taxon>
        <taxon>Meripilus</taxon>
    </lineage>
</organism>
<accession>A0AAD5V5X1</accession>
<evidence type="ECO:0000313" key="1">
    <source>
        <dbReference type="EMBL" id="KAJ3486900.1"/>
    </source>
</evidence>
<dbReference type="Proteomes" id="UP001212997">
    <property type="component" value="Unassembled WGS sequence"/>
</dbReference>
<sequence>MEDLGDTGHTIFEKRNLLKQFATTRNTLASKDIVRYTTDVEDTFQWIFVGGFLCQTRGEFLEVTQLSSPIRGIVHREWKIPMDPPVIFRVHSPKDLLITAHREQTKIRLTPLSLSSGAQHPESTVGHYYIDVPRIFLFGFDVFQIVLTDYVAVVCFLHFSDPREITCVIVDWKTGEMRHERINEKGVTSFCLLDEEHFIFSFICPFVHVPKLSVINICTSARVDFLFPKLATGFSEIIPILSLGSEPLSASSPESTPLPFQISTKDRLIILGFINSHHRFIIPSWALHKELLRVQSATNPTSVTVPWIEWGPHQTAHLFEDVGSSLFGEPSFTSYGTRYISVDEGTQNLVIRDFNRFVVRRDADQGENETPTLYEDDDRDDMPWAMEPVETFLPWREIRTELRVGDRCLIDNDFMLMLEDKFDGEIAAEIVSF</sequence>
<dbReference type="EMBL" id="JANAWD010000107">
    <property type="protein sequence ID" value="KAJ3486900.1"/>
    <property type="molecule type" value="Genomic_DNA"/>
</dbReference>
<protein>
    <submittedName>
        <fullName evidence="1">Uncharacterized protein</fullName>
    </submittedName>
</protein>
<keyword evidence="2" id="KW-1185">Reference proteome</keyword>
<proteinExistence type="predicted"/>
<name>A0AAD5V5X1_9APHY</name>
<gene>
    <name evidence="1" type="ORF">NLI96_g3904</name>
</gene>
<comment type="caution">
    <text evidence="1">The sequence shown here is derived from an EMBL/GenBank/DDBJ whole genome shotgun (WGS) entry which is preliminary data.</text>
</comment>
<reference evidence="1" key="1">
    <citation type="submission" date="2022-07" db="EMBL/GenBank/DDBJ databases">
        <title>Genome Sequence of Physisporinus lineatus.</title>
        <authorList>
            <person name="Buettner E."/>
        </authorList>
    </citation>
    <scope>NUCLEOTIDE SEQUENCE</scope>
    <source>
        <strain evidence="1">VT162</strain>
    </source>
</reference>
<dbReference type="AlphaFoldDB" id="A0AAD5V5X1"/>